<dbReference type="GO" id="GO:0031623">
    <property type="term" value="P:receptor internalization"/>
    <property type="evidence" value="ECO:0007669"/>
    <property type="project" value="TreeGrafter"/>
</dbReference>
<dbReference type="Gene3D" id="1.20.120.1240">
    <property type="entry name" value="Dynamin, middle domain"/>
    <property type="match status" value="1"/>
</dbReference>
<dbReference type="InterPro" id="IPR000375">
    <property type="entry name" value="Dynamin_stalk"/>
</dbReference>
<dbReference type="SUPFAM" id="SSF52540">
    <property type="entry name" value="P-loop containing nucleoside triphosphate hydrolases"/>
    <property type="match status" value="1"/>
</dbReference>
<comment type="similarity">
    <text evidence="3">Belongs to the TRAFAC class dynamin-like GTPase superfamily. Dynamin/Fzo/YdjA family.</text>
</comment>
<evidence type="ECO:0000256" key="2">
    <source>
        <dbReference type="ARBA" id="ARBA00023134"/>
    </source>
</evidence>
<keyword evidence="2 3" id="KW-0342">GTP-binding</keyword>
<name>A0A0C2MJA5_THEKT</name>
<dbReference type="InterPro" id="IPR027417">
    <property type="entry name" value="P-loop_NTPase"/>
</dbReference>
<dbReference type="InterPro" id="IPR030381">
    <property type="entry name" value="G_DYNAMIN_dom"/>
</dbReference>
<feature type="domain" description="Dynamin-type G" evidence="4">
    <location>
        <begin position="27"/>
        <end position="285"/>
    </location>
</feature>
<dbReference type="CDD" id="cd08771">
    <property type="entry name" value="DLP_1"/>
    <property type="match status" value="1"/>
</dbReference>
<dbReference type="GO" id="GO:0005737">
    <property type="term" value="C:cytoplasm"/>
    <property type="evidence" value="ECO:0007669"/>
    <property type="project" value="TreeGrafter"/>
</dbReference>
<evidence type="ECO:0000313" key="6">
    <source>
        <dbReference type="Proteomes" id="UP000031668"/>
    </source>
</evidence>
<evidence type="ECO:0000259" key="4">
    <source>
        <dbReference type="PROSITE" id="PS51718"/>
    </source>
</evidence>
<dbReference type="AlphaFoldDB" id="A0A0C2MJA5"/>
<dbReference type="Pfam" id="PF01031">
    <property type="entry name" value="Dynamin_M"/>
    <property type="match status" value="1"/>
</dbReference>
<protein>
    <submittedName>
        <fullName evidence="5">Dynamin-1</fullName>
    </submittedName>
</protein>
<dbReference type="OrthoDB" id="5061070at2759"/>
<dbReference type="OMA" id="HMANRMG"/>
<dbReference type="EMBL" id="JWZT01003269">
    <property type="protein sequence ID" value="KII67226.1"/>
    <property type="molecule type" value="Genomic_DNA"/>
</dbReference>
<dbReference type="InterPro" id="IPR045063">
    <property type="entry name" value="Dynamin_N"/>
</dbReference>
<evidence type="ECO:0000256" key="1">
    <source>
        <dbReference type="ARBA" id="ARBA00022741"/>
    </source>
</evidence>
<dbReference type="InterPro" id="IPR022812">
    <property type="entry name" value="Dynamin"/>
</dbReference>
<comment type="caution">
    <text evidence="5">The sequence shown here is derived from an EMBL/GenBank/DDBJ whole genome shotgun (WGS) entry which is preliminary data.</text>
</comment>
<dbReference type="Pfam" id="PF00350">
    <property type="entry name" value="Dynamin_N"/>
    <property type="match status" value="1"/>
</dbReference>
<keyword evidence="1 3" id="KW-0547">Nucleotide-binding</keyword>
<dbReference type="GO" id="GO:0003924">
    <property type="term" value="F:GTPase activity"/>
    <property type="evidence" value="ECO:0007669"/>
    <property type="project" value="InterPro"/>
</dbReference>
<dbReference type="InterPro" id="IPR019762">
    <property type="entry name" value="Dynamin_GTPase_CS"/>
</dbReference>
<proteinExistence type="inferred from homology"/>
<dbReference type="PROSITE" id="PS51718">
    <property type="entry name" value="G_DYNAMIN_2"/>
    <property type="match status" value="1"/>
</dbReference>
<dbReference type="Gene3D" id="2.30.29.30">
    <property type="entry name" value="Pleckstrin-homology domain (PH domain)/Phosphotyrosine-binding domain (PTB)"/>
    <property type="match status" value="1"/>
</dbReference>
<dbReference type="GO" id="GO:0005886">
    <property type="term" value="C:plasma membrane"/>
    <property type="evidence" value="ECO:0007669"/>
    <property type="project" value="TreeGrafter"/>
</dbReference>
<gene>
    <name evidence="5" type="ORF">RF11_13862</name>
</gene>
<dbReference type="InterPro" id="IPR001401">
    <property type="entry name" value="Dynamin_GTPase"/>
</dbReference>
<dbReference type="Proteomes" id="UP000031668">
    <property type="component" value="Unassembled WGS sequence"/>
</dbReference>
<reference evidence="5 6" key="1">
    <citation type="journal article" date="2014" name="Genome Biol. Evol.">
        <title>The genome of the myxosporean Thelohanellus kitauei shows adaptations to nutrient acquisition within its fish host.</title>
        <authorList>
            <person name="Yang Y."/>
            <person name="Xiong J."/>
            <person name="Zhou Z."/>
            <person name="Huo F."/>
            <person name="Miao W."/>
            <person name="Ran C."/>
            <person name="Liu Y."/>
            <person name="Zhang J."/>
            <person name="Feng J."/>
            <person name="Wang M."/>
            <person name="Wang M."/>
            <person name="Wang L."/>
            <person name="Yao B."/>
        </authorList>
    </citation>
    <scope>NUCLEOTIDE SEQUENCE [LARGE SCALE GENOMIC DNA]</scope>
    <source>
        <strain evidence="5">Wuqing</strain>
    </source>
</reference>
<dbReference type="Gene3D" id="3.40.50.300">
    <property type="entry name" value="P-loop containing nucleotide triphosphate hydrolases"/>
    <property type="match status" value="1"/>
</dbReference>
<dbReference type="GO" id="GO:0005874">
    <property type="term" value="C:microtubule"/>
    <property type="evidence" value="ECO:0007669"/>
    <property type="project" value="TreeGrafter"/>
</dbReference>
<dbReference type="GO" id="GO:0008017">
    <property type="term" value="F:microtubule binding"/>
    <property type="evidence" value="ECO:0007669"/>
    <property type="project" value="TreeGrafter"/>
</dbReference>
<dbReference type="GO" id="GO:0005525">
    <property type="term" value="F:GTP binding"/>
    <property type="evidence" value="ECO:0007669"/>
    <property type="project" value="UniProtKB-KW"/>
</dbReference>
<dbReference type="PANTHER" id="PTHR11566:SF212">
    <property type="entry name" value="DYNAMIN"/>
    <property type="match status" value="1"/>
</dbReference>
<dbReference type="PRINTS" id="PR00195">
    <property type="entry name" value="DYNAMIN"/>
</dbReference>
<dbReference type="PANTHER" id="PTHR11566">
    <property type="entry name" value="DYNAMIN"/>
    <property type="match status" value="1"/>
</dbReference>
<evidence type="ECO:0000313" key="5">
    <source>
        <dbReference type="EMBL" id="KII67226.1"/>
    </source>
</evidence>
<dbReference type="InterPro" id="IPR011993">
    <property type="entry name" value="PH-like_dom_sf"/>
</dbReference>
<dbReference type="SMART" id="SM00053">
    <property type="entry name" value="DYNc"/>
    <property type="match status" value="1"/>
</dbReference>
<dbReference type="PROSITE" id="PS00410">
    <property type="entry name" value="G_DYNAMIN_1"/>
    <property type="match status" value="1"/>
</dbReference>
<organism evidence="5 6">
    <name type="scientific">Thelohanellus kitauei</name>
    <name type="common">Myxosporean</name>
    <dbReference type="NCBI Taxonomy" id="669202"/>
    <lineage>
        <taxon>Eukaryota</taxon>
        <taxon>Metazoa</taxon>
        <taxon>Cnidaria</taxon>
        <taxon>Myxozoa</taxon>
        <taxon>Myxosporea</taxon>
        <taxon>Bivalvulida</taxon>
        <taxon>Platysporina</taxon>
        <taxon>Myxobolidae</taxon>
        <taxon>Thelohanellus</taxon>
    </lineage>
</organism>
<sequence length="569" mass="64261">MAQNIDHLISLVNRLQDCFAQLGSACPIDLPQIAVVGEQSAGKSSVLENFVGKDFLPRGSGIVTRCPLVLQLVNQPGKDKKFEDFLEVRREIEAETERMTGSSKNITSVPINLRVYSPNVLNLTLIDLPGLTKVAVGDQPKDIEAQIRNMIMGYINNPNCLILAVTPAVIDLANSESLKMSREVDPDGKRTIGVITKIDMMDQGTDCKEVLDNRVVRLRRGFVGIVNRSQSDILGNKNIKEAQEAEMEYFSKHPQLAQHIKETLPSLKQKIMEQIKDIETNYGAYLYKSEMTGTERTKIFMTLIQEFTKQVDVVLGYQQEYVDTRELSGGSRINQILYQRFPHDLSKIRPDQKKLLKEIGLAIANSQGVRSTIFTPDVAFTSVVKKQILATHTLCDRIVELVSKEFKSYPNLMMEISKFCQQLLAEFMSTAKKHVEFYLLSEAAHINTKHPDFQIMDQELRGQAENSSGASEKKNEAVTYKKGYVAIGGSGFLKSSRNDYLVIRGRTMTSFKDERLSEMRFEINLDGCRLKVSETSPSVKKNTFILFHQDGKYVLTRIGIYLRIKKHSK</sequence>
<dbReference type="SUPFAM" id="SSF50729">
    <property type="entry name" value="PH domain-like"/>
    <property type="match status" value="1"/>
</dbReference>
<accession>A0A0C2MJA5</accession>
<keyword evidence="6" id="KW-1185">Reference proteome</keyword>
<evidence type="ECO:0000256" key="3">
    <source>
        <dbReference type="RuleBase" id="RU003932"/>
    </source>
</evidence>